<keyword evidence="3" id="KW-1185">Reference proteome</keyword>
<feature type="signal peptide" evidence="1">
    <location>
        <begin position="1"/>
        <end position="17"/>
    </location>
</feature>
<dbReference type="STRING" id="452589.G9P7D1"/>
<reference evidence="2 3" key="1">
    <citation type="journal article" date="2011" name="Genome Biol.">
        <title>Comparative genome sequence analysis underscores mycoparasitism as the ancestral life style of Trichoderma.</title>
        <authorList>
            <person name="Kubicek C.P."/>
            <person name="Herrera-Estrella A."/>
            <person name="Seidl-Seiboth V."/>
            <person name="Martinez D.A."/>
            <person name="Druzhinina I.S."/>
            <person name="Thon M."/>
            <person name="Zeilinger S."/>
            <person name="Casas-Flores S."/>
            <person name="Horwitz B.A."/>
            <person name="Mukherjee P.K."/>
            <person name="Mukherjee M."/>
            <person name="Kredics L."/>
            <person name="Alcaraz L.D."/>
            <person name="Aerts A."/>
            <person name="Antal Z."/>
            <person name="Atanasova L."/>
            <person name="Cervantes-Badillo M.G."/>
            <person name="Challacombe J."/>
            <person name="Chertkov O."/>
            <person name="McCluskey K."/>
            <person name="Coulpier F."/>
            <person name="Deshpande N."/>
            <person name="von Doehren H."/>
            <person name="Ebbole D.J."/>
            <person name="Esquivel-Naranjo E.U."/>
            <person name="Fekete E."/>
            <person name="Flipphi M."/>
            <person name="Glaser F."/>
            <person name="Gomez-Rodriguez E.Y."/>
            <person name="Gruber S."/>
            <person name="Han C."/>
            <person name="Henrissat B."/>
            <person name="Hermosa R."/>
            <person name="Hernandez-Onate M."/>
            <person name="Karaffa L."/>
            <person name="Kosti I."/>
            <person name="Le Crom S."/>
            <person name="Lindquist E."/>
            <person name="Lucas S."/>
            <person name="Luebeck M."/>
            <person name="Luebeck P.S."/>
            <person name="Margeot A."/>
            <person name="Metz B."/>
            <person name="Misra M."/>
            <person name="Nevalainen H."/>
            <person name="Omann M."/>
            <person name="Packer N."/>
            <person name="Perrone G."/>
            <person name="Uresti-Rivera E.E."/>
            <person name="Salamov A."/>
            <person name="Schmoll M."/>
            <person name="Seiboth B."/>
            <person name="Shapiro H."/>
            <person name="Sukno S."/>
            <person name="Tamayo-Ramos J.A."/>
            <person name="Tisch D."/>
            <person name="Wiest A."/>
            <person name="Wilkinson H.H."/>
            <person name="Zhang M."/>
            <person name="Coutinho P.M."/>
            <person name="Kenerley C.M."/>
            <person name="Monte E."/>
            <person name="Baker S.E."/>
            <person name="Grigoriev I.V."/>
        </authorList>
    </citation>
    <scope>NUCLEOTIDE SEQUENCE [LARGE SCALE GENOMIC DNA]</scope>
    <source>
        <strain evidence="3">ATCC 20476 / IMI 206040</strain>
    </source>
</reference>
<name>G9P7D1_HYPAI</name>
<evidence type="ECO:0000313" key="2">
    <source>
        <dbReference type="EMBL" id="EHK41578.1"/>
    </source>
</evidence>
<dbReference type="OrthoDB" id="2110578at2759"/>
<accession>G9P7D1</accession>
<dbReference type="Proteomes" id="UP000005426">
    <property type="component" value="Unassembled WGS sequence"/>
</dbReference>
<evidence type="ECO:0000313" key="3">
    <source>
        <dbReference type="Proteomes" id="UP000005426"/>
    </source>
</evidence>
<gene>
    <name evidence="2" type="ORF">TRIATDRAFT_147444</name>
</gene>
<sequence length="280" mass="29987">MRLSNVLLVLTAAAANAQRPADVSMCDYYTKTLLAKDNTPENQLLLVTLLVNTVILGNYTTPNVGIAVPGLLAPAVVNGENVNLLPYFSGEYSTTNTGDCQGATVNFLDGGGPAPLLQNKPADDETSRQYFLVTHLYQYFGALLGCSFQGYPAFPAYAGAASMYQVHKFMELSYAQNKYFIDQHVVAAESLGFSSADSKIFSDNLYSIFAVRCGGPTSIIKAQGAQLQSTCLTDDCPVADDSECNLYPANVASSGNNVTAAPSQRSVKCNAEDCRKHLEL</sequence>
<keyword evidence="1" id="KW-0732">Signal</keyword>
<dbReference type="eggNOG" id="ENOG502RXCG">
    <property type="taxonomic scope" value="Eukaryota"/>
</dbReference>
<dbReference type="HOGENOM" id="CLU_037449_1_0_1"/>
<dbReference type="EMBL" id="ABDG02000027">
    <property type="protein sequence ID" value="EHK41578.1"/>
    <property type="molecule type" value="Genomic_DNA"/>
</dbReference>
<evidence type="ECO:0000256" key="1">
    <source>
        <dbReference type="SAM" id="SignalP"/>
    </source>
</evidence>
<feature type="chain" id="PRO_5003524972" evidence="1">
    <location>
        <begin position="18"/>
        <end position="280"/>
    </location>
</feature>
<comment type="caution">
    <text evidence="2">The sequence shown here is derived from an EMBL/GenBank/DDBJ whole genome shotgun (WGS) entry which is preliminary data.</text>
</comment>
<dbReference type="AlphaFoldDB" id="G9P7D1"/>
<proteinExistence type="predicted"/>
<protein>
    <submittedName>
        <fullName evidence="2">Uncharacterized protein</fullName>
    </submittedName>
</protein>
<organism evidence="2 3">
    <name type="scientific">Hypocrea atroviridis (strain ATCC 20476 / IMI 206040)</name>
    <name type="common">Trichoderma atroviride</name>
    <dbReference type="NCBI Taxonomy" id="452589"/>
    <lineage>
        <taxon>Eukaryota</taxon>
        <taxon>Fungi</taxon>
        <taxon>Dikarya</taxon>
        <taxon>Ascomycota</taxon>
        <taxon>Pezizomycotina</taxon>
        <taxon>Sordariomycetes</taxon>
        <taxon>Hypocreomycetidae</taxon>
        <taxon>Hypocreales</taxon>
        <taxon>Hypocreaceae</taxon>
        <taxon>Trichoderma</taxon>
    </lineage>
</organism>
<dbReference type="OMA" id="NTSICDY"/>